<dbReference type="AlphaFoldDB" id="A0A0G0VEL0"/>
<dbReference type="STRING" id="1619048.UU49_C0008G0013"/>
<protein>
    <submittedName>
        <fullName evidence="2">Type IV secretory pathway VirB4 component-like protein</fullName>
    </submittedName>
</protein>
<evidence type="ECO:0000313" key="3">
    <source>
        <dbReference type="Proteomes" id="UP000034108"/>
    </source>
</evidence>
<dbReference type="SUPFAM" id="SSF52540">
    <property type="entry name" value="P-loop containing nucleoside triphosphate hydrolases"/>
    <property type="match status" value="1"/>
</dbReference>
<reference evidence="2 3" key="1">
    <citation type="journal article" date="2015" name="Nature">
        <title>rRNA introns, odd ribosomes, and small enigmatic genomes across a large radiation of phyla.</title>
        <authorList>
            <person name="Brown C.T."/>
            <person name="Hug L.A."/>
            <person name="Thomas B.C."/>
            <person name="Sharon I."/>
            <person name="Castelle C.J."/>
            <person name="Singh A."/>
            <person name="Wilkins M.J."/>
            <person name="Williams K.H."/>
            <person name="Banfield J.F."/>
        </authorList>
    </citation>
    <scope>NUCLEOTIDE SEQUENCE [LARGE SCALE GENOMIC DNA]</scope>
</reference>
<dbReference type="InterPro" id="IPR043964">
    <property type="entry name" value="P-loop_TraG"/>
</dbReference>
<dbReference type="Gene3D" id="3.40.50.300">
    <property type="entry name" value="P-loop containing nucleotide triphosphate hydrolases"/>
    <property type="match status" value="1"/>
</dbReference>
<gene>
    <name evidence="2" type="ORF">UU49_C0008G0013</name>
</gene>
<proteinExistence type="predicted"/>
<dbReference type="Pfam" id="PF19044">
    <property type="entry name" value="P-loop_TraG"/>
    <property type="match status" value="1"/>
</dbReference>
<dbReference type="Proteomes" id="UP000034108">
    <property type="component" value="Unassembled WGS sequence"/>
</dbReference>
<organism evidence="2 3">
    <name type="scientific">Candidatus Magasanikbacteria bacterium GW2011_GWC2_41_17</name>
    <dbReference type="NCBI Taxonomy" id="1619048"/>
    <lineage>
        <taxon>Bacteria</taxon>
        <taxon>Candidatus Magasanikiibacteriota</taxon>
    </lineage>
</organism>
<evidence type="ECO:0000259" key="1">
    <source>
        <dbReference type="Pfam" id="PF19044"/>
    </source>
</evidence>
<sequence>MFALIKRCRKYYLGVTTITQDVNDFLTSPYGQAIVNNSALQLLMKQSPAAVEQIAKVFLLTQGEKYLLLEAGVGEGIFFAGSKHAAIKVVASYTEDQLITTDPRQLLEIEEAKREFDEKMKE</sequence>
<dbReference type="EMBL" id="LCAV01000008">
    <property type="protein sequence ID" value="KKR99293.1"/>
    <property type="molecule type" value="Genomic_DNA"/>
</dbReference>
<name>A0A0G0VEL0_9BACT</name>
<dbReference type="InterPro" id="IPR027417">
    <property type="entry name" value="P-loop_NTPase"/>
</dbReference>
<feature type="domain" description="TraG P-loop" evidence="1">
    <location>
        <begin position="4"/>
        <end position="70"/>
    </location>
</feature>
<accession>A0A0G0VEL0</accession>
<comment type="caution">
    <text evidence="2">The sequence shown here is derived from an EMBL/GenBank/DDBJ whole genome shotgun (WGS) entry which is preliminary data.</text>
</comment>
<evidence type="ECO:0000313" key="2">
    <source>
        <dbReference type="EMBL" id="KKR99293.1"/>
    </source>
</evidence>